<gene>
    <name evidence="2" type="ORF">MEDL_40311</name>
</gene>
<sequence>MQTILKECISPRALHVKYQLKDIRTSLTEKEISVMEKLPNIDEFTIELCYKILRYENLILEPSCKWGLSPNDTDVEIADDIQRILIATNEVICKQFDDVSDNYYEGFQKRVQKILKRVDKFLHQDFSAKLYKTIFQSDINSTDILQDLALLKQIDVTQIVDDESENRERISRMSLAIIDTFPNIFRDIIRSTISPSELYQKCISHLCSFSADQRNCLRELQSSNSYDSFDISLIYKLLRQFELVSPPTKGWGNVPDKEDIQLSDDIERIRRYRNQLAHRSSSTMTKEEFDNYFDQMDIQMQIKYNNSLKELENLRLKFENLPIKFFWGDSFDRCLLNLRSMLKSEKSEGRRKVRVQIIFQKESDIGNTIDILNSLKREINEDLSGIEFIVATQGSIVLNVEIFLEMMETNEILQSTLSLFIGKIRKIIQTSSIESIDMVILPVEEYSQWNVTTTTAEPVRLDFDIEAALFETDDQMEEQLRKISKAFSKPSNGSGTSSNITATLLPFNFETTDFVKAQTPVVHSLPVSLTLRQKLNIKSSMNVKPSSLDCIKIDEKLVFADCDNKQLTICNYDGTKIHHIRLPYYPWQITQIDNNTVAVSCTDAKTILITNISNCSVDSEIKTNESCWGISYNDDKLYVNIGKRIIDVMDLNGQVIRSVPLPSEGISDITVEKDRFVCSDLKSVFCCSLDGKVLWEFKNEKYEKLRRVTTDDEGNVYVTDTKTNTVIVISNDGQDYRQILSESDELIEPYGIHFINKKNTLMVCNDLGGMIFLFDVKRNINKPK</sequence>
<evidence type="ECO:0000313" key="3">
    <source>
        <dbReference type="Proteomes" id="UP000683360"/>
    </source>
</evidence>
<evidence type="ECO:0000259" key="1">
    <source>
        <dbReference type="Pfam" id="PF18738"/>
    </source>
</evidence>
<organism evidence="2 3">
    <name type="scientific">Mytilus edulis</name>
    <name type="common">Blue mussel</name>
    <dbReference type="NCBI Taxonomy" id="6550"/>
    <lineage>
        <taxon>Eukaryota</taxon>
        <taxon>Metazoa</taxon>
        <taxon>Spiralia</taxon>
        <taxon>Lophotrochozoa</taxon>
        <taxon>Mollusca</taxon>
        <taxon>Bivalvia</taxon>
        <taxon>Autobranchia</taxon>
        <taxon>Pteriomorphia</taxon>
        <taxon>Mytilida</taxon>
        <taxon>Mytiloidea</taxon>
        <taxon>Mytilidae</taxon>
        <taxon>Mytilinae</taxon>
        <taxon>Mytilus</taxon>
    </lineage>
</organism>
<dbReference type="Pfam" id="PF18738">
    <property type="entry name" value="HEPN_DZIP3"/>
    <property type="match status" value="1"/>
</dbReference>
<feature type="domain" description="DZIP3-like HEPN" evidence="1">
    <location>
        <begin position="210"/>
        <end position="297"/>
    </location>
</feature>
<dbReference type="EMBL" id="CAJPWZ010001959">
    <property type="protein sequence ID" value="CAG2227278.1"/>
    <property type="molecule type" value="Genomic_DNA"/>
</dbReference>
<dbReference type="Proteomes" id="UP000683360">
    <property type="component" value="Unassembled WGS sequence"/>
</dbReference>
<comment type="caution">
    <text evidence="2">The sequence shown here is derived from an EMBL/GenBank/DDBJ whole genome shotgun (WGS) entry which is preliminary data.</text>
</comment>
<reference evidence="2" key="1">
    <citation type="submission" date="2021-03" db="EMBL/GenBank/DDBJ databases">
        <authorList>
            <person name="Bekaert M."/>
        </authorList>
    </citation>
    <scope>NUCLEOTIDE SEQUENCE</scope>
</reference>
<keyword evidence="3" id="KW-1185">Reference proteome</keyword>
<dbReference type="InterPro" id="IPR011044">
    <property type="entry name" value="Quino_amine_DH_bsu"/>
</dbReference>
<name>A0A8S3T112_MYTED</name>
<dbReference type="SUPFAM" id="SSF50969">
    <property type="entry name" value="YVTN repeat-like/Quinoprotein amine dehydrogenase"/>
    <property type="match status" value="1"/>
</dbReference>
<accession>A0A8S3T112</accession>
<dbReference type="InterPro" id="IPR011042">
    <property type="entry name" value="6-blade_b-propeller_TolB-like"/>
</dbReference>
<dbReference type="AlphaFoldDB" id="A0A8S3T112"/>
<dbReference type="OrthoDB" id="6112000at2759"/>
<proteinExistence type="predicted"/>
<dbReference type="Gene3D" id="2.120.10.30">
    <property type="entry name" value="TolB, C-terminal domain"/>
    <property type="match status" value="1"/>
</dbReference>
<protein>
    <recommendedName>
        <fullName evidence="1">DZIP3-like HEPN domain-containing protein</fullName>
    </recommendedName>
</protein>
<dbReference type="InterPro" id="IPR041249">
    <property type="entry name" value="HEPN_DZIP3"/>
</dbReference>
<evidence type="ECO:0000313" key="2">
    <source>
        <dbReference type="EMBL" id="CAG2227278.1"/>
    </source>
</evidence>